<feature type="domain" description="Peptidase M50" evidence="14">
    <location>
        <begin position="128"/>
        <end position="171"/>
    </location>
</feature>
<proteinExistence type="inferred from homology"/>
<comment type="caution">
    <text evidence="15">The sequence shown here is derived from an EMBL/GenBank/DDBJ whole genome shotgun (WGS) entry which is preliminary data.</text>
</comment>
<evidence type="ECO:0000256" key="11">
    <source>
        <dbReference type="ARBA" id="ARBA00023049"/>
    </source>
</evidence>
<comment type="similarity">
    <text evidence="3">Belongs to the peptidase M50B family.</text>
</comment>
<evidence type="ECO:0000256" key="1">
    <source>
        <dbReference type="ARBA" id="ARBA00001947"/>
    </source>
</evidence>
<dbReference type="GO" id="GO:0046872">
    <property type="term" value="F:metal ion binding"/>
    <property type="evidence" value="ECO:0007669"/>
    <property type="project" value="UniProtKB-KW"/>
</dbReference>
<evidence type="ECO:0000256" key="9">
    <source>
        <dbReference type="ARBA" id="ARBA00022833"/>
    </source>
</evidence>
<feature type="transmembrane region" description="Helical" evidence="13">
    <location>
        <begin position="97"/>
        <end position="121"/>
    </location>
</feature>
<dbReference type="CDD" id="cd06158">
    <property type="entry name" value="S2P-M50_like_1"/>
    <property type="match status" value="1"/>
</dbReference>
<dbReference type="GO" id="GO:0008237">
    <property type="term" value="F:metallopeptidase activity"/>
    <property type="evidence" value="ECO:0007669"/>
    <property type="project" value="UniProtKB-KW"/>
</dbReference>
<gene>
    <name evidence="15" type="ORF">A3K51_01405</name>
</gene>
<organism evidence="15 16">
    <name type="scientific">candidate division Kazan bacterium RIFCSPLOWO2_01_FULL_45_19</name>
    <dbReference type="NCBI Taxonomy" id="1798538"/>
    <lineage>
        <taxon>Bacteria</taxon>
        <taxon>Bacteria division Kazan-3B-28</taxon>
    </lineage>
</organism>
<feature type="transmembrane region" description="Helical" evidence="13">
    <location>
        <begin position="53"/>
        <end position="76"/>
    </location>
</feature>
<keyword evidence="4" id="KW-1003">Cell membrane</keyword>
<dbReference type="AlphaFoldDB" id="A0A1F4NQ49"/>
<evidence type="ECO:0000259" key="14">
    <source>
        <dbReference type="Pfam" id="PF02163"/>
    </source>
</evidence>
<keyword evidence="11" id="KW-0482">Metalloprotease</keyword>
<name>A0A1F4NQ49_UNCK3</name>
<dbReference type="Pfam" id="PF02163">
    <property type="entry name" value="Peptidase_M50"/>
    <property type="match status" value="2"/>
</dbReference>
<evidence type="ECO:0000256" key="10">
    <source>
        <dbReference type="ARBA" id="ARBA00022989"/>
    </source>
</evidence>
<accession>A0A1F4NQ49</accession>
<keyword evidence="8" id="KW-0378">Hydrolase</keyword>
<keyword evidence="9" id="KW-0862">Zinc</keyword>
<dbReference type="InterPro" id="IPR008915">
    <property type="entry name" value="Peptidase_M50"/>
</dbReference>
<dbReference type="PANTHER" id="PTHR35864">
    <property type="entry name" value="ZINC METALLOPROTEASE MJ0611-RELATED"/>
    <property type="match status" value="1"/>
</dbReference>
<dbReference type="GO" id="GO:0006508">
    <property type="term" value="P:proteolysis"/>
    <property type="evidence" value="ECO:0007669"/>
    <property type="project" value="UniProtKB-KW"/>
</dbReference>
<dbReference type="GO" id="GO:0005886">
    <property type="term" value="C:plasma membrane"/>
    <property type="evidence" value="ECO:0007669"/>
    <property type="project" value="UniProtKB-SubCell"/>
</dbReference>
<keyword evidence="6 13" id="KW-0812">Transmembrane</keyword>
<keyword evidence="12 13" id="KW-0472">Membrane</keyword>
<dbReference type="InterPro" id="IPR044537">
    <property type="entry name" value="Rip2-like"/>
</dbReference>
<feature type="transmembrane region" description="Helical" evidence="13">
    <location>
        <begin position="133"/>
        <end position="153"/>
    </location>
</feature>
<feature type="transmembrane region" description="Helical" evidence="13">
    <location>
        <begin position="187"/>
        <end position="208"/>
    </location>
</feature>
<comment type="cofactor">
    <cofactor evidence="1">
        <name>Zn(2+)</name>
        <dbReference type="ChEBI" id="CHEBI:29105"/>
    </cofactor>
</comment>
<dbReference type="EMBL" id="METD01000001">
    <property type="protein sequence ID" value="OGB73496.1"/>
    <property type="molecule type" value="Genomic_DNA"/>
</dbReference>
<evidence type="ECO:0000256" key="3">
    <source>
        <dbReference type="ARBA" id="ARBA00007931"/>
    </source>
</evidence>
<evidence type="ECO:0000256" key="13">
    <source>
        <dbReference type="SAM" id="Phobius"/>
    </source>
</evidence>
<evidence type="ECO:0000256" key="2">
    <source>
        <dbReference type="ARBA" id="ARBA00004651"/>
    </source>
</evidence>
<evidence type="ECO:0000256" key="8">
    <source>
        <dbReference type="ARBA" id="ARBA00022801"/>
    </source>
</evidence>
<sequence length="227" mass="25087">MSLAIFQGLDTLIFSIVAILVAITVHEFAHAWTATALGDPTARAAGRLTLNPLAHIDLIGTIALPLALYFVHAPIFGWAKPVPYNPNFVRRGRWGEMLVALAGPISNLLLAFVLALPGRIYWINYQALPTDQIYIFLATLVTLNVWLAAFNLIPIPPLDGSKILYLILDNLGVSYERIMWLEQIGPTLLLFLIFADSLLGVNILFRLLDPIVTLMHWFVGSSTIPFG</sequence>
<keyword evidence="7" id="KW-0479">Metal-binding</keyword>
<reference evidence="15 16" key="1">
    <citation type="journal article" date="2016" name="Nat. Commun.">
        <title>Thousands of microbial genomes shed light on interconnected biogeochemical processes in an aquifer system.</title>
        <authorList>
            <person name="Anantharaman K."/>
            <person name="Brown C.T."/>
            <person name="Hug L.A."/>
            <person name="Sharon I."/>
            <person name="Castelle C.J."/>
            <person name="Probst A.J."/>
            <person name="Thomas B.C."/>
            <person name="Singh A."/>
            <person name="Wilkins M.J."/>
            <person name="Karaoz U."/>
            <person name="Brodie E.L."/>
            <person name="Williams K.H."/>
            <person name="Hubbard S.S."/>
            <person name="Banfield J.F."/>
        </authorList>
    </citation>
    <scope>NUCLEOTIDE SEQUENCE [LARGE SCALE GENOMIC DNA]</scope>
</reference>
<protein>
    <recommendedName>
        <fullName evidence="14">Peptidase M50 domain-containing protein</fullName>
    </recommendedName>
</protein>
<comment type="subcellular location">
    <subcellularLocation>
        <location evidence="2">Cell membrane</location>
        <topology evidence="2">Multi-pass membrane protein</topology>
    </subcellularLocation>
</comment>
<evidence type="ECO:0000313" key="16">
    <source>
        <dbReference type="Proteomes" id="UP000178085"/>
    </source>
</evidence>
<keyword evidence="5" id="KW-0645">Protease</keyword>
<dbReference type="PANTHER" id="PTHR35864:SF1">
    <property type="entry name" value="ZINC METALLOPROTEASE YWHC-RELATED"/>
    <property type="match status" value="1"/>
</dbReference>
<dbReference type="InterPro" id="IPR052348">
    <property type="entry name" value="Metallopeptidase_M50B"/>
</dbReference>
<evidence type="ECO:0000256" key="7">
    <source>
        <dbReference type="ARBA" id="ARBA00022723"/>
    </source>
</evidence>
<evidence type="ECO:0000256" key="5">
    <source>
        <dbReference type="ARBA" id="ARBA00022670"/>
    </source>
</evidence>
<dbReference type="Proteomes" id="UP000178085">
    <property type="component" value="Unassembled WGS sequence"/>
</dbReference>
<evidence type="ECO:0000256" key="6">
    <source>
        <dbReference type="ARBA" id="ARBA00022692"/>
    </source>
</evidence>
<keyword evidence="10 13" id="KW-1133">Transmembrane helix</keyword>
<feature type="domain" description="Peptidase M50" evidence="14">
    <location>
        <begin position="16"/>
        <end position="116"/>
    </location>
</feature>
<evidence type="ECO:0000256" key="12">
    <source>
        <dbReference type="ARBA" id="ARBA00023136"/>
    </source>
</evidence>
<evidence type="ECO:0000313" key="15">
    <source>
        <dbReference type="EMBL" id="OGB73496.1"/>
    </source>
</evidence>
<feature type="transmembrane region" description="Helical" evidence="13">
    <location>
        <begin position="12"/>
        <end position="33"/>
    </location>
</feature>
<evidence type="ECO:0000256" key="4">
    <source>
        <dbReference type="ARBA" id="ARBA00022475"/>
    </source>
</evidence>